<evidence type="ECO:0000313" key="2">
    <source>
        <dbReference type="Proteomes" id="UP000276133"/>
    </source>
</evidence>
<dbReference type="AlphaFoldDB" id="A0A3M7PD62"/>
<dbReference type="EMBL" id="REGN01011961">
    <property type="protein sequence ID" value="RMZ96700.1"/>
    <property type="molecule type" value="Genomic_DNA"/>
</dbReference>
<proteinExistence type="predicted"/>
<organism evidence="1 2">
    <name type="scientific">Brachionus plicatilis</name>
    <name type="common">Marine rotifer</name>
    <name type="synonym">Brachionus muelleri</name>
    <dbReference type="NCBI Taxonomy" id="10195"/>
    <lineage>
        <taxon>Eukaryota</taxon>
        <taxon>Metazoa</taxon>
        <taxon>Spiralia</taxon>
        <taxon>Gnathifera</taxon>
        <taxon>Rotifera</taxon>
        <taxon>Eurotatoria</taxon>
        <taxon>Monogononta</taxon>
        <taxon>Pseudotrocha</taxon>
        <taxon>Ploima</taxon>
        <taxon>Brachionidae</taxon>
        <taxon>Brachionus</taxon>
    </lineage>
</organism>
<dbReference type="Proteomes" id="UP000276133">
    <property type="component" value="Unassembled WGS sequence"/>
</dbReference>
<comment type="caution">
    <text evidence="1">The sequence shown here is derived from an EMBL/GenBank/DDBJ whole genome shotgun (WGS) entry which is preliminary data.</text>
</comment>
<gene>
    <name evidence="1" type="ORF">BpHYR1_009999</name>
</gene>
<name>A0A3M7PD62_BRAPC</name>
<sequence>MRWDNFLKKGNKVNSSQEEVMLFEKVIDESRARMEKENNIVISGVPLRVDNGEDSIKDVDLVLNILEEILIQNPRTKMRRVSRLKKNPQLTNTKPPPLIVELCDKDTKLRVLKGAQNLKDSKSFNKCFINLDLTRNELTIKIELRKRRNLENCKLEQGDGRLKYETSRGKNGSGNSSLNCLYTNATSLVNKWDDFISLINTKEFPHLLMVTETWFNQNQI</sequence>
<protein>
    <submittedName>
        <fullName evidence="1">Uncharacterized protein</fullName>
    </submittedName>
</protein>
<accession>A0A3M7PD62</accession>
<evidence type="ECO:0000313" key="1">
    <source>
        <dbReference type="EMBL" id="RMZ96700.1"/>
    </source>
</evidence>
<keyword evidence="2" id="KW-1185">Reference proteome</keyword>
<reference evidence="1 2" key="1">
    <citation type="journal article" date="2018" name="Sci. Rep.">
        <title>Genomic signatures of local adaptation to the degree of environmental predictability in rotifers.</title>
        <authorList>
            <person name="Franch-Gras L."/>
            <person name="Hahn C."/>
            <person name="Garcia-Roger E.M."/>
            <person name="Carmona M.J."/>
            <person name="Serra M."/>
            <person name="Gomez A."/>
        </authorList>
    </citation>
    <scope>NUCLEOTIDE SEQUENCE [LARGE SCALE GENOMIC DNA]</scope>
    <source>
        <strain evidence="1">HYR1</strain>
    </source>
</reference>